<dbReference type="EMBL" id="BTGU01000014">
    <property type="protein sequence ID" value="GMN42394.1"/>
    <property type="molecule type" value="Genomic_DNA"/>
</dbReference>
<comment type="caution">
    <text evidence="1">The sequence shown here is derived from an EMBL/GenBank/DDBJ whole genome shotgun (WGS) entry which is preliminary data.</text>
</comment>
<proteinExistence type="predicted"/>
<dbReference type="AlphaFoldDB" id="A0AA87ZYK2"/>
<keyword evidence="2" id="KW-1185">Reference proteome</keyword>
<accession>A0AA87ZYK2</accession>
<organism evidence="1 2">
    <name type="scientific">Ficus carica</name>
    <name type="common">Common fig</name>
    <dbReference type="NCBI Taxonomy" id="3494"/>
    <lineage>
        <taxon>Eukaryota</taxon>
        <taxon>Viridiplantae</taxon>
        <taxon>Streptophyta</taxon>
        <taxon>Embryophyta</taxon>
        <taxon>Tracheophyta</taxon>
        <taxon>Spermatophyta</taxon>
        <taxon>Magnoliopsida</taxon>
        <taxon>eudicotyledons</taxon>
        <taxon>Gunneridae</taxon>
        <taxon>Pentapetalae</taxon>
        <taxon>rosids</taxon>
        <taxon>fabids</taxon>
        <taxon>Rosales</taxon>
        <taxon>Moraceae</taxon>
        <taxon>Ficeae</taxon>
        <taxon>Ficus</taxon>
    </lineage>
</organism>
<name>A0AA87ZYK2_FICCA</name>
<reference evidence="1" key="1">
    <citation type="submission" date="2023-07" db="EMBL/GenBank/DDBJ databases">
        <title>draft genome sequence of fig (Ficus carica).</title>
        <authorList>
            <person name="Takahashi T."/>
            <person name="Nishimura K."/>
        </authorList>
    </citation>
    <scope>NUCLEOTIDE SEQUENCE</scope>
</reference>
<gene>
    <name evidence="1" type="ORF">TIFTF001_011609</name>
</gene>
<evidence type="ECO:0000313" key="1">
    <source>
        <dbReference type="EMBL" id="GMN42394.1"/>
    </source>
</evidence>
<evidence type="ECO:0000313" key="2">
    <source>
        <dbReference type="Proteomes" id="UP001187192"/>
    </source>
</evidence>
<sequence>MSGHSLRHKHVLFQPEVGWTKDGLSNCQHYFHGFIGLHRGHEERVAALGFVRKEEIHSFTTSVTAKAEGVVAAAT</sequence>
<dbReference type="Proteomes" id="UP001187192">
    <property type="component" value="Unassembled WGS sequence"/>
</dbReference>
<protein>
    <submittedName>
        <fullName evidence="1">Uncharacterized protein</fullName>
    </submittedName>
</protein>